<reference evidence="2 3" key="1">
    <citation type="submission" date="2020-08" db="EMBL/GenBank/DDBJ databases">
        <title>Genomic Encyclopedia of Type Strains, Phase IV (KMG-IV): sequencing the most valuable type-strain genomes for metagenomic binning, comparative biology and taxonomic classification.</title>
        <authorList>
            <person name="Goeker M."/>
        </authorList>
    </citation>
    <scope>NUCLEOTIDE SEQUENCE [LARGE SCALE GENOMIC DNA]</scope>
    <source>
        <strain evidence="2 3">DSM 104969</strain>
    </source>
</reference>
<keyword evidence="1" id="KW-0732">Signal</keyword>
<dbReference type="Pfam" id="PF16153">
    <property type="entry name" value="DUF4861"/>
    <property type="match status" value="1"/>
</dbReference>
<evidence type="ECO:0000313" key="2">
    <source>
        <dbReference type="EMBL" id="MBB4034988.1"/>
    </source>
</evidence>
<evidence type="ECO:0000313" key="3">
    <source>
        <dbReference type="Proteomes" id="UP000555103"/>
    </source>
</evidence>
<dbReference type="PROSITE" id="PS51257">
    <property type="entry name" value="PROKAR_LIPOPROTEIN"/>
    <property type="match status" value="1"/>
</dbReference>
<evidence type="ECO:0008006" key="4">
    <source>
        <dbReference type="Google" id="ProtNLM"/>
    </source>
</evidence>
<protein>
    <recommendedName>
        <fullName evidence="4">DUF4861 domain-containing protein</fullName>
    </recommendedName>
</protein>
<feature type="chain" id="PRO_5032923769" description="DUF4861 domain-containing protein" evidence="1">
    <location>
        <begin position="21"/>
        <end position="387"/>
    </location>
</feature>
<evidence type="ECO:0000256" key="1">
    <source>
        <dbReference type="SAM" id="SignalP"/>
    </source>
</evidence>
<keyword evidence="3" id="KW-1185">Reference proteome</keyword>
<dbReference type="Proteomes" id="UP000555103">
    <property type="component" value="Unassembled WGS sequence"/>
</dbReference>
<gene>
    <name evidence="2" type="ORF">GGR21_000875</name>
</gene>
<proteinExistence type="predicted"/>
<name>A0A840CLR8_9BACT</name>
<sequence length="387" mass="43332">MKNIFVILFTVAFLFSCSGASNDVKVTVENPSSFDRLSELVEIPIDTIKGKLPLKDSLVYVVKTIDGTVIPSQVTYDRNIVFQPGLKAGESKSFVITTGEPQEFPAKTFGRFITERKDDFAWENDRVAFRAYGPSLVEIDGPSNGFDIWYKKTNDLIIDKWYKDDLAGVRSYHNDNGEGLDNYDVKRSLGAGAMAPYVNGKLWLNENYASQEVLENGPLRTTFKLTYKDLDVDGKQVAESRTVSIDAGSQLSKVVQAYTIKEPMNVAAGIVKRQTGDSIISVTDKGYIVYSEPKTDKAEGVYVGLVFPQGFNEMKIDTYEDFNPVKKQKGTFSHVLGITTQQPRIPVTYYTGYGWKEFGFPTVGDFEKYIQNFAEALQQPLVVTYPK</sequence>
<dbReference type="AlphaFoldDB" id="A0A840CLR8"/>
<dbReference type="RefSeq" id="WP_183305912.1">
    <property type="nucleotide sequence ID" value="NZ_JACIEP010000002.1"/>
</dbReference>
<dbReference type="InterPro" id="IPR032342">
    <property type="entry name" value="DUF4861"/>
</dbReference>
<feature type="signal peptide" evidence="1">
    <location>
        <begin position="1"/>
        <end position="20"/>
    </location>
</feature>
<organism evidence="2 3">
    <name type="scientific">Dysgonomonas hofstadii</name>
    <dbReference type="NCBI Taxonomy" id="637886"/>
    <lineage>
        <taxon>Bacteria</taxon>
        <taxon>Pseudomonadati</taxon>
        <taxon>Bacteroidota</taxon>
        <taxon>Bacteroidia</taxon>
        <taxon>Bacteroidales</taxon>
        <taxon>Dysgonomonadaceae</taxon>
        <taxon>Dysgonomonas</taxon>
    </lineage>
</organism>
<dbReference type="EMBL" id="JACIEP010000002">
    <property type="protein sequence ID" value="MBB4034988.1"/>
    <property type="molecule type" value="Genomic_DNA"/>
</dbReference>
<comment type="caution">
    <text evidence="2">The sequence shown here is derived from an EMBL/GenBank/DDBJ whole genome shotgun (WGS) entry which is preliminary data.</text>
</comment>
<accession>A0A840CLR8</accession>